<feature type="compositionally biased region" description="Basic and acidic residues" evidence="1">
    <location>
        <begin position="103"/>
        <end position="116"/>
    </location>
</feature>
<dbReference type="SUPFAM" id="SSF48371">
    <property type="entry name" value="ARM repeat"/>
    <property type="match status" value="1"/>
</dbReference>
<proteinExistence type="predicted"/>
<keyword evidence="4" id="KW-1185">Reference proteome</keyword>
<dbReference type="eggNOG" id="COG3087">
    <property type="taxonomic scope" value="Bacteria"/>
</dbReference>
<accession>B9M759</accession>
<organism evidence="3 4">
    <name type="scientific">Geotalea daltonii (strain DSM 22248 / JCM 15807 / FRC-32)</name>
    <name type="common">Geobacter daltonii</name>
    <dbReference type="NCBI Taxonomy" id="316067"/>
    <lineage>
        <taxon>Bacteria</taxon>
        <taxon>Pseudomonadati</taxon>
        <taxon>Thermodesulfobacteriota</taxon>
        <taxon>Desulfuromonadia</taxon>
        <taxon>Geobacterales</taxon>
        <taxon>Geobacteraceae</taxon>
        <taxon>Geotalea</taxon>
    </lineage>
</organism>
<reference evidence="3 4" key="1">
    <citation type="submission" date="2009-01" db="EMBL/GenBank/DDBJ databases">
        <title>Complete sequence of Geobacter sp. FRC-32.</title>
        <authorList>
            <consortium name="US DOE Joint Genome Institute"/>
            <person name="Lucas S."/>
            <person name="Copeland A."/>
            <person name="Lapidus A."/>
            <person name="Glavina del Rio T."/>
            <person name="Dalin E."/>
            <person name="Tice H."/>
            <person name="Bruce D."/>
            <person name="Goodwin L."/>
            <person name="Pitluck S."/>
            <person name="Saunders E."/>
            <person name="Brettin T."/>
            <person name="Detter J.C."/>
            <person name="Han C."/>
            <person name="Larimer F."/>
            <person name="Land M."/>
            <person name="Hauser L."/>
            <person name="Kyrpides N."/>
            <person name="Ovchinnikova G."/>
            <person name="Kostka J."/>
            <person name="Richardson P."/>
        </authorList>
    </citation>
    <scope>NUCLEOTIDE SEQUENCE [LARGE SCALE GENOMIC DNA]</scope>
    <source>
        <strain evidence="4">DSM 22248 / JCM 15807 / FRC-32</strain>
    </source>
</reference>
<name>B9M759_GEODF</name>
<evidence type="ECO:0000313" key="4">
    <source>
        <dbReference type="Proteomes" id="UP000007721"/>
    </source>
</evidence>
<dbReference type="eggNOG" id="COG5412">
    <property type="taxonomic scope" value="Bacteria"/>
</dbReference>
<dbReference type="OrthoDB" id="5400814at2"/>
<feature type="compositionally biased region" description="Basic and acidic residues" evidence="1">
    <location>
        <begin position="1112"/>
        <end position="1132"/>
    </location>
</feature>
<dbReference type="HOGENOM" id="CLU_289631_0_0_7"/>
<dbReference type="AlphaFoldDB" id="B9M759"/>
<sequence>MQTAKHAKTITKPAVNQSAASIKGVQRKTSHATAPFSVQTSALKISSPHDRTEQEADMTAKKVARMPLPLSPVRTIPSDSISRMTSPYLRRFADSGILRKKKREEGKEKIQRKGEGEGSVATSVAAGISGSMPGGKPLPHGVRSFMEPRFRTDFSNVRIHTGESSAKLNRQLNAQAFTVGNHVFFGKDRFRPESGDGKELIAHELTHTVQQGGTLQRSGDPGITQTSPPMVQRLFGFASPLNYIAEKAAIIPGFRMFTIILGVNPINMSRVDRSPANILRAVIEFMPGGFLITQALDNHGIFDKVGRWVEQQISALGMSGSAIKQAVTTFIDSLGMRDLADLGGAWDRAKRIFTEPIDRIVGVVKGLITGILRLIREAILRPLAKLAEGTRGYDLLKAILGQDPVTGEPAPRNAETLIGGFMKLIGQEEVWQNLKKANAVARAWAWFQGAVASLVGFVRQVPSLFVKTLQSLELADIVLVPRAFVKVAGVFGDFVGKFVTWAGNAVWNLLEIIFEVVAPAAIPYLKKGIEVFRTILKDPIRFVGNLVKAGIQGFRQFSTNIGTHLKTSLLQWLTGALAGAAIYIPQSFDMKEIIKFILSVLGLTWQNIRQKLVRAVGETVVKTMETGFDIVVTLVKEGPAAAWEKIKEQLSNLKEIVLEEIRNFVIVKVVESAITKLVTSLNPAGAIIQAIIAIYNTIMFFIERIKQITQVAKSFLDSIAAIASGAIAAAANRVEQTMAGLLTMVISFLARLVGLGKVTDITTGIMNKVRAPIDKALEKVVEWIVAGAKKLWKTAKDTGGAIVGWWKRKSSFRTPKGAKHEFFFKRTEAKPRPWVASEDPAEVQARINRWKADAGSADATTAMKGAKPKLDEAGKLDAILQKAAQENKEKPKDTPAKLETLLAELLDIFETTIAGSAEPVKVGDVEVKPVITYRTGSVRIGNKSSVAGYHMTYEYLAPNHGQGTSPKDSEQAEVFSILPTVGKVGKGRSGGETYIKGHLLNDNVGGPGVAKNLFPITTQANSDHKTMVETHVKNLVNKAGCLAFYEVKVIEKPAEPLIGHVNDAGEQMYKIDARLEAFVDTYTLNEKKRLERRRKDPKKFTIDSIYRVGPTPREESKKKAEERRAAKSEFEKDVDDAAKMKKFDPSKVIWSESYYERRKK</sequence>
<dbReference type="Proteomes" id="UP000007721">
    <property type="component" value="Chromosome"/>
</dbReference>
<dbReference type="STRING" id="316067.Geob_3742"/>
<gene>
    <name evidence="3" type="ordered locus">Geob_3742</name>
</gene>
<feature type="compositionally biased region" description="Basic and acidic residues" evidence="1">
    <location>
        <begin position="47"/>
        <end position="56"/>
    </location>
</feature>
<feature type="region of interest" description="Disordered" evidence="1">
    <location>
        <begin position="1"/>
        <end position="56"/>
    </location>
</feature>
<feature type="region of interest" description="Disordered" evidence="1">
    <location>
        <begin position="100"/>
        <end position="121"/>
    </location>
</feature>
<dbReference type="KEGG" id="geo:Geob_3742"/>
<feature type="region of interest" description="Disordered" evidence="1">
    <location>
        <begin position="1111"/>
        <end position="1132"/>
    </location>
</feature>
<dbReference type="InterPro" id="IPR025295">
    <property type="entry name" value="eCIS_core_dom"/>
</dbReference>
<evidence type="ECO:0000313" key="3">
    <source>
        <dbReference type="EMBL" id="ACM22080.1"/>
    </source>
</evidence>
<dbReference type="EMBL" id="CP001390">
    <property type="protein sequence ID" value="ACM22080.1"/>
    <property type="molecule type" value="Genomic_DNA"/>
</dbReference>
<dbReference type="InterPro" id="IPR016024">
    <property type="entry name" value="ARM-type_fold"/>
</dbReference>
<evidence type="ECO:0000256" key="1">
    <source>
        <dbReference type="SAM" id="MobiDB-lite"/>
    </source>
</evidence>
<evidence type="ECO:0000259" key="2">
    <source>
        <dbReference type="Pfam" id="PF13699"/>
    </source>
</evidence>
<protein>
    <recommendedName>
        <fullName evidence="2">eCIS core domain-containing protein</fullName>
    </recommendedName>
</protein>
<feature type="domain" description="eCIS core" evidence="2">
    <location>
        <begin position="137"/>
        <end position="213"/>
    </location>
</feature>
<dbReference type="Pfam" id="PF13699">
    <property type="entry name" value="eCIS_core"/>
    <property type="match status" value="1"/>
</dbReference>
<dbReference type="RefSeq" id="WP_012648806.1">
    <property type="nucleotide sequence ID" value="NC_011979.1"/>
</dbReference>